<keyword evidence="2" id="KW-1185">Reference proteome</keyword>
<proteinExistence type="predicted"/>
<gene>
    <name evidence="1" type="ORF">Amon01_000564600</name>
</gene>
<evidence type="ECO:0000313" key="1">
    <source>
        <dbReference type="EMBL" id="GMG39818.1"/>
    </source>
</evidence>
<sequence length="130" mass="15098">MEDHDGILDQLLTKSPDRWDIKDLPLTSCYNVQILARPCKPEARISNLFPYKAAKSRLVGCIKLYCKLCRATTHETNACPEAKECSRCFKKDHNVRQCNSKQPQYDVTRFQQRKLERLKASKERAVKRIG</sequence>
<comment type="caution">
    <text evidence="1">The sequence shown here is derived from an EMBL/GenBank/DDBJ whole genome shotgun (WGS) entry which is preliminary data.</text>
</comment>
<name>A0A9W6Z2Y0_AMBMO</name>
<dbReference type="AlphaFoldDB" id="A0A9W6Z2Y0"/>
<evidence type="ECO:0000313" key="2">
    <source>
        <dbReference type="Proteomes" id="UP001165063"/>
    </source>
</evidence>
<dbReference type="EMBL" id="BSXU01003218">
    <property type="protein sequence ID" value="GMG39818.1"/>
    <property type="molecule type" value="Genomic_DNA"/>
</dbReference>
<protein>
    <submittedName>
        <fullName evidence="1">Unnamed protein product</fullName>
    </submittedName>
</protein>
<reference evidence="1" key="1">
    <citation type="submission" date="2023-04" db="EMBL/GenBank/DDBJ databases">
        <title>Ambrosiozyma monospora NBRC 1965.</title>
        <authorList>
            <person name="Ichikawa N."/>
            <person name="Sato H."/>
            <person name="Tonouchi N."/>
        </authorList>
    </citation>
    <scope>NUCLEOTIDE SEQUENCE</scope>
    <source>
        <strain evidence="1">NBRC 1965</strain>
    </source>
</reference>
<accession>A0A9W6Z2Y0</accession>
<organism evidence="1 2">
    <name type="scientific">Ambrosiozyma monospora</name>
    <name type="common">Yeast</name>
    <name type="synonym">Endomycopsis monosporus</name>
    <dbReference type="NCBI Taxonomy" id="43982"/>
    <lineage>
        <taxon>Eukaryota</taxon>
        <taxon>Fungi</taxon>
        <taxon>Dikarya</taxon>
        <taxon>Ascomycota</taxon>
        <taxon>Saccharomycotina</taxon>
        <taxon>Pichiomycetes</taxon>
        <taxon>Pichiales</taxon>
        <taxon>Pichiaceae</taxon>
        <taxon>Ambrosiozyma</taxon>
    </lineage>
</organism>
<dbReference type="Proteomes" id="UP001165063">
    <property type="component" value="Unassembled WGS sequence"/>
</dbReference>